<reference evidence="14 15" key="1">
    <citation type="journal article" date="2015" name="Genome Announc.">
        <title>Expanding the biotechnology potential of lactobacilli through comparative genomics of 213 strains and associated genera.</title>
        <authorList>
            <person name="Sun Z."/>
            <person name="Harris H.M."/>
            <person name="McCann A."/>
            <person name="Guo C."/>
            <person name="Argimon S."/>
            <person name="Zhang W."/>
            <person name="Yang X."/>
            <person name="Jeffery I.B."/>
            <person name="Cooney J.C."/>
            <person name="Kagawa T.F."/>
            <person name="Liu W."/>
            <person name="Song Y."/>
            <person name="Salvetti E."/>
            <person name="Wrobel A."/>
            <person name="Rasinkangas P."/>
            <person name="Parkhill J."/>
            <person name="Rea M.C."/>
            <person name="O'Sullivan O."/>
            <person name="Ritari J."/>
            <person name="Douillard F.P."/>
            <person name="Paul Ross R."/>
            <person name="Yang R."/>
            <person name="Briner A.E."/>
            <person name="Felis G.E."/>
            <person name="de Vos W.M."/>
            <person name="Barrangou R."/>
            <person name="Klaenhammer T.R."/>
            <person name="Caufield P.W."/>
            <person name="Cui Y."/>
            <person name="Zhang H."/>
            <person name="O'Toole P.W."/>
        </authorList>
    </citation>
    <scope>NUCLEOTIDE SEQUENCE [LARGE SCALE GENOMIC DNA]</scope>
    <source>
        <strain evidence="14 15">DSM 22697</strain>
    </source>
</reference>
<dbReference type="PATRIC" id="fig|1423730.4.peg.992"/>
<evidence type="ECO:0000256" key="7">
    <source>
        <dbReference type="ARBA" id="ARBA00013188"/>
    </source>
</evidence>
<dbReference type="InterPro" id="IPR000056">
    <property type="entry name" value="Ribul_P_3_epim-like"/>
</dbReference>
<evidence type="ECO:0000256" key="11">
    <source>
        <dbReference type="PIRSR" id="PIRSR001461-1"/>
    </source>
</evidence>
<feature type="binding site" evidence="13">
    <location>
        <begin position="119"/>
        <end position="122"/>
    </location>
    <ligand>
        <name>substrate</name>
    </ligand>
</feature>
<dbReference type="Pfam" id="PF00834">
    <property type="entry name" value="Ribul_P_3_epim"/>
    <property type="match status" value="1"/>
</dbReference>
<keyword evidence="8 12" id="KW-0479">Metal-binding</keyword>
<feature type="binding site" evidence="12">
    <location>
        <position position="43"/>
    </location>
    <ligand>
        <name>a divalent metal cation</name>
        <dbReference type="ChEBI" id="CHEBI:60240"/>
    </ligand>
</feature>
<comment type="cofactor">
    <cofactor evidence="12">
        <name>a divalent metal cation</name>
        <dbReference type="ChEBI" id="CHEBI:60240"/>
    </cofactor>
    <text evidence="12">Binds 1 divalent metal cation per subunit.</text>
</comment>
<keyword evidence="9" id="KW-0413">Isomerase</keyword>
<keyword evidence="12" id="KW-0464">Manganese</keyword>
<protein>
    <recommendedName>
        <fullName evidence="7 10">Ribulose-phosphate 3-epimerase</fullName>
        <ecNumber evidence="7 10">5.1.3.1</ecNumber>
    </recommendedName>
</protein>
<evidence type="ECO:0000256" key="4">
    <source>
        <dbReference type="ARBA" id="ARBA00001947"/>
    </source>
</evidence>
<dbReference type="EC" id="5.1.3.1" evidence="7 10"/>
<evidence type="ECO:0000256" key="5">
    <source>
        <dbReference type="ARBA" id="ARBA00001954"/>
    </source>
</evidence>
<dbReference type="STRING" id="1423730.FC75_GL000940"/>
<evidence type="ECO:0000256" key="10">
    <source>
        <dbReference type="NCBIfam" id="TIGR01163"/>
    </source>
</evidence>
<comment type="caution">
    <text evidence="14">The sequence shown here is derived from an EMBL/GenBank/DDBJ whole genome shotgun (WGS) entry which is preliminary data.</text>
</comment>
<comment type="similarity">
    <text evidence="6">Belongs to the ribulose-phosphate 3-epimerase family.</text>
</comment>
<feature type="binding site" evidence="13">
    <location>
        <position position="43"/>
    </location>
    <ligand>
        <name>substrate</name>
    </ligand>
</feature>
<gene>
    <name evidence="14" type="ORF">FC75_GL000940</name>
</gene>
<comment type="cofactor">
    <cofactor evidence="2">
        <name>Mn(2+)</name>
        <dbReference type="ChEBI" id="CHEBI:29035"/>
    </cofactor>
</comment>
<feature type="binding site" evidence="13">
    <location>
        <position position="155"/>
    </location>
    <ligand>
        <name>substrate</name>
    </ligand>
</feature>
<dbReference type="NCBIfam" id="TIGR01163">
    <property type="entry name" value="rpe"/>
    <property type="match status" value="1"/>
</dbReference>
<keyword evidence="12" id="KW-0862">Zinc</keyword>
<dbReference type="FunFam" id="3.20.20.70:FF:000004">
    <property type="entry name" value="Ribulose-phosphate 3-epimerase"/>
    <property type="match status" value="1"/>
</dbReference>
<evidence type="ECO:0000256" key="9">
    <source>
        <dbReference type="ARBA" id="ARBA00023235"/>
    </source>
</evidence>
<feature type="binding site" evidence="12">
    <location>
        <position position="153"/>
    </location>
    <ligand>
        <name>a divalent metal cation</name>
        <dbReference type="ChEBI" id="CHEBI:60240"/>
    </ligand>
</feature>
<comment type="cofactor">
    <cofactor evidence="3">
        <name>Co(2+)</name>
        <dbReference type="ChEBI" id="CHEBI:48828"/>
    </cofactor>
</comment>
<dbReference type="EMBL" id="AYZJ01000102">
    <property type="protein sequence ID" value="KRN18121.1"/>
    <property type="molecule type" value="Genomic_DNA"/>
</dbReference>
<keyword evidence="15" id="KW-1185">Reference proteome</keyword>
<feature type="binding site" evidence="13">
    <location>
        <begin position="175"/>
        <end position="176"/>
    </location>
    <ligand>
        <name>substrate</name>
    </ligand>
</feature>
<name>A0A0R2EP00_9LACO</name>
<comment type="cofactor">
    <cofactor evidence="5">
        <name>Fe(2+)</name>
        <dbReference type="ChEBI" id="CHEBI:29033"/>
    </cofactor>
</comment>
<proteinExistence type="inferred from homology"/>
<dbReference type="GO" id="GO:0005975">
    <property type="term" value="P:carbohydrate metabolic process"/>
    <property type="evidence" value="ECO:0007669"/>
    <property type="project" value="InterPro"/>
</dbReference>
<evidence type="ECO:0000256" key="2">
    <source>
        <dbReference type="ARBA" id="ARBA00001936"/>
    </source>
</evidence>
<accession>A0A0R2EP00</accession>
<dbReference type="InterPro" id="IPR011060">
    <property type="entry name" value="RibuloseP-bd_barrel"/>
</dbReference>
<dbReference type="SUPFAM" id="SSF51366">
    <property type="entry name" value="Ribulose-phoshate binding barrel"/>
    <property type="match status" value="1"/>
</dbReference>
<evidence type="ECO:0000256" key="3">
    <source>
        <dbReference type="ARBA" id="ARBA00001941"/>
    </source>
</evidence>
<comment type="cofactor">
    <cofactor evidence="4">
        <name>Zn(2+)</name>
        <dbReference type="ChEBI" id="CHEBI:29105"/>
    </cofactor>
</comment>
<feature type="binding site" evidence="12">
    <location>
        <position position="10"/>
    </location>
    <ligand>
        <name>a divalent metal cation</name>
        <dbReference type="ChEBI" id="CHEBI:60240"/>
    </ligand>
</feature>
<evidence type="ECO:0000256" key="1">
    <source>
        <dbReference type="ARBA" id="ARBA00001782"/>
    </source>
</evidence>
<dbReference type="GO" id="GO:0004750">
    <property type="term" value="F:D-ribulose-phosphate 3-epimerase activity"/>
    <property type="evidence" value="ECO:0007669"/>
    <property type="project" value="UniProtKB-UniRule"/>
</dbReference>
<evidence type="ECO:0000256" key="8">
    <source>
        <dbReference type="ARBA" id="ARBA00022723"/>
    </source>
</evidence>
<dbReference type="GO" id="GO:0006098">
    <property type="term" value="P:pentose-phosphate shunt"/>
    <property type="evidence" value="ECO:0007669"/>
    <property type="project" value="UniProtKB-UniRule"/>
</dbReference>
<evidence type="ECO:0000313" key="15">
    <source>
        <dbReference type="Proteomes" id="UP000050865"/>
    </source>
</evidence>
<evidence type="ECO:0000256" key="12">
    <source>
        <dbReference type="PIRSR" id="PIRSR001461-2"/>
    </source>
</evidence>
<dbReference type="InterPro" id="IPR013785">
    <property type="entry name" value="Aldolase_TIM"/>
</dbReference>
<dbReference type="InterPro" id="IPR026019">
    <property type="entry name" value="Ribul_P_3_epim"/>
</dbReference>
<dbReference type="AlphaFoldDB" id="A0A0R2EP00"/>
<keyword evidence="12" id="KW-0170">Cobalt</keyword>
<comment type="catalytic activity">
    <reaction evidence="1">
        <text>D-ribulose 5-phosphate = D-xylulose 5-phosphate</text>
        <dbReference type="Rhea" id="RHEA:13677"/>
        <dbReference type="ChEBI" id="CHEBI:57737"/>
        <dbReference type="ChEBI" id="CHEBI:58121"/>
        <dbReference type="EC" id="5.1.3.1"/>
    </reaction>
</comment>
<feature type="binding site" evidence="12">
    <location>
        <position position="12"/>
    </location>
    <ligand>
        <name>a divalent metal cation</name>
        <dbReference type="ChEBI" id="CHEBI:60240"/>
    </ligand>
</feature>
<dbReference type="GO" id="GO:0005737">
    <property type="term" value="C:cytoplasm"/>
    <property type="evidence" value="ECO:0007669"/>
    <property type="project" value="UniProtKB-ARBA"/>
</dbReference>
<evidence type="ECO:0000256" key="13">
    <source>
        <dbReference type="PIRSR" id="PIRSR001461-3"/>
    </source>
</evidence>
<sequence length="196" mass="20899">MTEAGAKTIHIDVMDGAFVPNLSYGPQIVAALRKETNAKLEVHLMVQNPENLVQAFIDAGADSILVHVEATQHIHRALSLIKAAGKEAGVVINPGTSVSTITPLLRMVDQVLVMTVDPGFGGQKFLPETTAKLDLLRELRGKTDGYDYKLEVDGGVNEATMPEVQNHGVDLAVAGSAVFDGIDAKKNFQKLAEEAG</sequence>
<feature type="active site" description="Proton acceptor" evidence="11">
    <location>
        <position position="12"/>
    </location>
</feature>
<dbReference type="CDD" id="cd00429">
    <property type="entry name" value="RPE"/>
    <property type="match status" value="1"/>
</dbReference>
<dbReference type="PROSITE" id="PS01085">
    <property type="entry name" value="RIBUL_P_3_EPIMER_1"/>
    <property type="match status" value="1"/>
</dbReference>
<dbReference type="PANTHER" id="PTHR11749">
    <property type="entry name" value="RIBULOSE-5-PHOSPHATE-3-EPIMERASE"/>
    <property type="match status" value="1"/>
</dbReference>
<dbReference type="Gene3D" id="3.20.20.70">
    <property type="entry name" value="Aldolase class I"/>
    <property type="match status" value="1"/>
</dbReference>
<dbReference type="Proteomes" id="UP000050865">
    <property type="component" value="Unassembled WGS sequence"/>
</dbReference>
<dbReference type="GO" id="GO:0046872">
    <property type="term" value="F:metal ion binding"/>
    <property type="evidence" value="ECO:0007669"/>
    <property type="project" value="UniProtKB-KW"/>
</dbReference>
<evidence type="ECO:0000256" key="6">
    <source>
        <dbReference type="ARBA" id="ARBA00009541"/>
    </source>
</evidence>
<evidence type="ECO:0000313" key="14">
    <source>
        <dbReference type="EMBL" id="KRN18121.1"/>
    </source>
</evidence>
<dbReference type="PIRSF" id="PIRSF001461">
    <property type="entry name" value="RPE"/>
    <property type="match status" value="1"/>
</dbReference>
<organism evidence="14 15">
    <name type="scientific">Lacticaseibacillus camelliae DSM 22697 = JCM 13995</name>
    <dbReference type="NCBI Taxonomy" id="1423730"/>
    <lineage>
        <taxon>Bacteria</taxon>
        <taxon>Bacillati</taxon>
        <taxon>Bacillota</taxon>
        <taxon>Bacilli</taxon>
        <taxon>Lactobacillales</taxon>
        <taxon>Lactobacillaceae</taxon>
        <taxon>Lacticaseibacillus</taxon>
    </lineage>
</organism>
<dbReference type="PROSITE" id="PS01086">
    <property type="entry name" value="RIBUL_P_3_EPIMER_2"/>
    <property type="match status" value="1"/>
</dbReference>
<dbReference type="NCBIfam" id="NF004076">
    <property type="entry name" value="PRK05581.1-4"/>
    <property type="match status" value="1"/>
</dbReference>
<feature type="active site" description="Proton donor" evidence="11">
    <location>
        <position position="153"/>
    </location>
</feature>